<dbReference type="Gene3D" id="3.40.50.10390">
    <property type="entry name" value="Gingipain r, domain 1"/>
    <property type="match status" value="1"/>
</dbReference>
<accession>A0A1B1S7G8</accession>
<dbReference type="EMBL" id="CP015402">
    <property type="protein sequence ID" value="ANU62745.1"/>
    <property type="molecule type" value="Genomic_DNA"/>
</dbReference>
<reference evidence="5" key="1">
    <citation type="submission" date="2016-04" db="EMBL/GenBank/DDBJ databases">
        <title>Complete Genome Sequences of Twelve Strains of a Stable Defined Moderately Diverse Mouse Microbiota 2 (sDMDMm2).</title>
        <authorList>
            <person name="Uchimura Y."/>
            <person name="Wyss M."/>
            <person name="Brugiroux S."/>
            <person name="Limenitakis J.P."/>
            <person name="Stecher B."/>
            <person name="McCoy K.D."/>
            <person name="Macpherson A.J."/>
        </authorList>
    </citation>
    <scope>NUCLEOTIDE SEQUENCE [LARGE SCALE GENOMIC DNA]</scope>
    <source>
        <strain evidence="5">YL27</strain>
    </source>
</reference>
<dbReference type="GeneID" id="65535759"/>
<feature type="chain" id="PRO_5008529239" description="Gingipain domain-containing protein" evidence="2">
    <location>
        <begin position="23"/>
        <end position="1099"/>
    </location>
</feature>
<evidence type="ECO:0000256" key="2">
    <source>
        <dbReference type="SAM" id="SignalP"/>
    </source>
</evidence>
<dbReference type="AlphaFoldDB" id="A0A1B1S7G8"/>
<dbReference type="InterPro" id="IPR013783">
    <property type="entry name" value="Ig-like_fold"/>
</dbReference>
<evidence type="ECO:0000313" key="5">
    <source>
        <dbReference type="Proteomes" id="UP000186351"/>
    </source>
</evidence>
<feature type="domain" description="Gingipain" evidence="3">
    <location>
        <begin position="385"/>
        <end position="751"/>
    </location>
</feature>
<dbReference type="InterPro" id="IPR029031">
    <property type="entry name" value="Gingipain_N_sf"/>
</dbReference>
<organism evidence="4 5">
    <name type="scientific">Muribaculum intestinale</name>
    <dbReference type="NCBI Taxonomy" id="1796646"/>
    <lineage>
        <taxon>Bacteria</taxon>
        <taxon>Pseudomonadati</taxon>
        <taxon>Bacteroidota</taxon>
        <taxon>Bacteroidia</taxon>
        <taxon>Bacteroidales</taxon>
        <taxon>Muribaculaceae</taxon>
        <taxon>Muribaculum</taxon>
    </lineage>
</organism>
<dbReference type="OrthoDB" id="1090871at2"/>
<name>A0A1B1S7G8_9BACT</name>
<accession>A0A1Z2XE80</accession>
<feature type="signal peptide" evidence="2">
    <location>
        <begin position="1"/>
        <end position="22"/>
    </location>
</feature>
<keyword evidence="1 2" id="KW-0732">Signal</keyword>
<sequence>MRHHTIITLIAALILSATAVSAHDSSYYAESSLLATGKWVKVKVSHTGIQQITDSTLRSLGFANPEKVGVYGYGGAMFRDDRFSTSLPDDLPRQMSAHTDGKLIFYGHAGEKITMSGMTANIAFNPYTFDGYYFLSDAHDSEYNTEPIPYKRNSRASETHIATYTENREIQSYESLGERWFDAMLESHSPTSYRFPIADADYSGTVRLGYAWVSEENDSITIAISPQVKVRTSNGLGISNPSSLVRRTGYTDFTFDQSQANTDSIHIDISLKNPRPGGSFAAMDHTAISFTRLNTLGSDPQRRMFASVQSGQNMRLVNIPDGALAWDVSSAESVRPYHIENSELTPASNTATIILFDPKAQLYVPEIVDDGLKNQNLHASSTPHMVIVTLGSLRPQAEQLAEIHRKEQGIDVLVADAEEIYNEYSSGAFSAMAIRRFVKMLYDRNPRKLRSLLLYGAGSQDMRHITHSMPILPVRECSQDTYMYSSSQSYCADSYFAMIADDYNPNTIWHQYPLIAVGRIPVHTPSQAIAVNNKIRRFMTTPYWQRSANSHIYIADNVDEGQYPEHLDTVAQEIASRQGDITIKNYIDFFPDDYKTASPQLNKSISRHVHEGLGFIHYIGHSAFEGFATGKYGISSHETFGWTNESMPIMILSTCNLGHFDGTKSTLGVESLLAPNSSIANIVYARKSWARGNENAHTIIGRHIAGIKKSITLGELWLNIRNECIRYHMNSTRYSINDLNRNLLGDPELPLRFPEYNAAIRLADDSQSTEITPLTPVRISGTICDTLGECIADFDGKAIIRVNLEDIPQVTRGIRDPKAKGATYICGSIPVATVAAEVAGGKYEATVIIPRQAAENSIRITVYAESEDTSRAASGELEGLTVSAETNDGAEDTTSPDIIEFYAGNKENIVTSPDDMLYAVVGADLSGIAIGAVPLETTMHMWVDGKILDNAAVYCMPQTDGSAVISMHVGNLADGRHTATLSVSDNAGNRSMSDVTFEYVSTEMSASLECLASVARDKAIFRIEHTYLSGTPEVTMLITDRNGNTVANAKVTAGVENWEWDLRDLSDKPIDDGSYTASILVTDGIRHTSSAPLTFTVLR</sequence>
<gene>
    <name evidence="4" type="ORF">A4V02_02740</name>
</gene>
<dbReference type="Gene3D" id="3.40.50.1460">
    <property type="match status" value="1"/>
</dbReference>
<dbReference type="Proteomes" id="UP000186351">
    <property type="component" value="Chromosome"/>
</dbReference>
<evidence type="ECO:0000259" key="3">
    <source>
        <dbReference type="Pfam" id="PF01364"/>
    </source>
</evidence>
<dbReference type="SUPFAM" id="SSF52129">
    <property type="entry name" value="Caspase-like"/>
    <property type="match status" value="1"/>
</dbReference>
<dbReference type="GO" id="GO:0006508">
    <property type="term" value="P:proteolysis"/>
    <property type="evidence" value="ECO:0007669"/>
    <property type="project" value="InterPro"/>
</dbReference>
<dbReference type="Gene3D" id="2.60.40.10">
    <property type="entry name" value="Immunoglobulins"/>
    <property type="match status" value="1"/>
</dbReference>
<evidence type="ECO:0000313" key="4">
    <source>
        <dbReference type="EMBL" id="ANU62745.1"/>
    </source>
</evidence>
<dbReference type="KEGG" id="pary:A4V02_02740"/>
<dbReference type="Pfam" id="PF01364">
    <property type="entry name" value="Peptidase_C25"/>
    <property type="match status" value="1"/>
</dbReference>
<dbReference type="InterPro" id="IPR029030">
    <property type="entry name" value="Caspase-like_dom_sf"/>
</dbReference>
<protein>
    <recommendedName>
        <fullName evidence="3">Gingipain domain-containing protein</fullName>
    </recommendedName>
</protein>
<dbReference type="RefSeq" id="WP_068960123.1">
    <property type="nucleotide sequence ID" value="NZ_CAJTAP010000002.1"/>
</dbReference>
<dbReference type="GO" id="GO:0008234">
    <property type="term" value="F:cysteine-type peptidase activity"/>
    <property type="evidence" value="ECO:0007669"/>
    <property type="project" value="InterPro"/>
</dbReference>
<proteinExistence type="predicted"/>
<keyword evidence="5" id="KW-1185">Reference proteome</keyword>
<dbReference type="STRING" id="1796646.A4V02_02740"/>
<dbReference type="InterPro" id="IPR001769">
    <property type="entry name" value="Gingipain"/>
</dbReference>
<evidence type="ECO:0000256" key="1">
    <source>
        <dbReference type="ARBA" id="ARBA00022729"/>
    </source>
</evidence>